<dbReference type="EMBL" id="JADZLT010000036">
    <property type="protein sequence ID" value="MBH0236315.1"/>
    <property type="molecule type" value="Genomic_DNA"/>
</dbReference>
<reference evidence="1" key="1">
    <citation type="submission" date="2020-12" db="EMBL/GenBank/DDBJ databases">
        <title>Methylobrevis albus sp. nov., isolated from fresh water lack sediment.</title>
        <authorList>
            <person name="Zou Q."/>
        </authorList>
    </citation>
    <scope>NUCLEOTIDE SEQUENCE</scope>
    <source>
        <strain evidence="1">L22</strain>
    </source>
</reference>
<dbReference type="RefSeq" id="WP_197309416.1">
    <property type="nucleotide sequence ID" value="NZ_JADZLT010000036.1"/>
</dbReference>
<organism evidence="1 2">
    <name type="scientific">Methylobrevis albus</name>
    <dbReference type="NCBI Taxonomy" id="2793297"/>
    <lineage>
        <taxon>Bacteria</taxon>
        <taxon>Pseudomonadati</taxon>
        <taxon>Pseudomonadota</taxon>
        <taxon>Alphaproteobacteria</taxon>
        <taxon>Hyphomicrobiales</taxon>
        <taxon>Pleomorphomonadaceae</taxon>
        <taxon>Methylobrevis</taxon>
    </lineage>
</organism>
<dbReference type="Proteomes" id="UP000631694">
    <property type="component" value="Unassembled WGS sequence"/>
</dbReference>
<dbReference type="AlphaFoldDB" id="A0A931HZ51"/>
<proteinExistence type="predicted"/>
<evidence type="ECO:0000313" key="2">
    <source>
        <dbReference type="Proteomes" id="UP000631694"/>
    </source>
</evidence>
<evidence type="ECO:0000313" key="1">
    <source>
        <dbReference type="EMBL" id="MBH0236315.1"/>
    </source>
</evidence>
<keyword evidence="2" id="KW-1185">Reference proteome</keyword>
<comment type="caution">
    <text evidence="1">The sequence shown here is derived from an EMBL/GenBank/DDBJ whole genome shotgun (WGS) entry which is preliminary data.</text>
</comment>
<gene>
    <name evidence="1" type="ORF">I5731_00635</name>
</gene>
<dbReference type="InterPro" id="IPR019285">
    <property type="entry name" value="DUF2336"/>
</dbReference>
<protein>
    <submittedName>
        <fullName evidence="1">DUF2336 domain-containing protein</fullName>
    </submittedName>
</protein>
<sequence>MIETNLINFSSLDRDPTSDRRNELMRSVAALFAVTSEKCSHEEIEIYDQVLGRLADMVEVEARAYASAKIAPLRRAPENTVRRFARDDIRVAGPVLGLSPVLNDVDLLAIADGFGRDHLAAMAGRANLSEEVTDLIIERGDPDVRRTIAANTGATISACALQVLVDQALADVATATALGNRPDTPDGVIADLVQRASAEVRRAFMARGLDKDAEVIAGASKVAHERMSNSYWIGLYDFETAWARLLQLGGSKNMSEALLVRFAMEDRFPEAVAAFALITSISLEEAKHWLVRADTDPFLTVAKAYGFRYQTIQALLKVGPWKHRLGNDARTAALNTYLTLDARVARDKFASYMQTRRVG</sequence>
<dbReference type="Pfam" id="PF10098">
    <property type="entry name" value="DUF2336"/>
    <property type="match status" value="1"/>
</dbReference>
<name>A0A931HZ51_9HYPH</name>
<accession>A0A931HZ51</accession>